<dbReference type="AlphaFoldDB" id="A0A411YHW1"/>
<protein>
    <submittedName>
        <fullName evidence="4">Mandelate racemase/muconate lactonizing enzyme family protein</fullName>
    </submittedName>
</protein>
<accession>A0A411YHW1</accession>
<dbReference type="SUPFAM" id="SSF51604">
    <property type="entry name" value="Enolase C-terminal domain-like"/>
    <property type="match status" value="1"/>
</dbReference>
<evidence type="ECO:0000256" key="1">
    <source>
        <dbReference type="ARBA" id="ARBA00008031"/>
    </source>
</evidence>
<dbReference type="SFLD" id="SFLDG00179">
    <property type="entry name" value="mandelate_racemase"/>
    <property type="match status" value="1"/>
</dbReference>
<evidence type="ECO:0000313" key="5">
    <source>
        <dbReference type="Proteomes" id="UP000291469"/>
    </source>
</evidence>
<reference evidence="4 5" key="1">
    <citation type="submission" date="2019-01" db="EMBL/GenBank/DDBJ databases">
        <title>Egibacter rhizosphaerae EGI 80759T.</title>
        <authorList>
            <person name="Chen D.-D."/>
            <person name="Tian Y."/>
            <person name="Jiao J.-Y."/>
            <person name="Zhang X.-T."/>
            <person name="Zhang Y.-G."/>
            <person name="Zhang Y."/>
            <person name="Xiao M."/>
            <person name="Shu W.-S."/>
            <person name="Li W.-J."/>
        </authorList>
    </citation>
    <scope>NUCLEOTIDE SEQUENCE [LARGE SCALE GENOMIC DNA]</scope>
    <source>
        <strain evidence="4 5">EGI 80759</strain>
    </source>
</reference>
<evidence type="ECO:0000259" key="3">
    <source>
        <dbReference type="SMART" id="SM00922"/>
    </source>
</evidence>
<dbReference type="InterPro" id="IPR013341">
    <property type="entry name" value="Mandelate_racemase_N_dom"/>
</dbReference>
<sequence length="390" mass="41671">MTVMEGQSVPTVGRVEAIPLRHALPPEQSYGSARGRVSAREGTLVRLETDDGVVGWGEAFGPPAAVCALVDDLAPLVVGAPVNHVSPVVHTALQVGYHRSHGGLHVCALSGVETAMWDAWGRYLGLSVSELLGGRVRSEVPAYASTGFVTEFVDDEGAFSAALQEAVGEGFSAAKIKVGLGRDRDRRRAEIAREKLGERGHLMVDFNSNYTADTACRVLDGLRDLDIDWAEEPVPPHDHAGYARVRRCGIPIAAGEAAYTRVDFRPLVADQLVDIVQPDLIKCGGIGEARTIVDLAQAWNLRVSPHVWGGAIGQAASLQLLAAIPNSPHTEIAGEPLWLELDRSPNELRWRLLTDPIIASDGVVAIPSGPGLGVCVDEDVVAELRVRDPE</sequence>
<dbReference type="InterPro" id="IPR029065">
    <property type="entry name" value="Enolase_C-like"/>
</dbReference>
<dbReference type="GO" id="GO:0046872">
    <property type="term" value="F:metal ion binding"/>
    <property type="evidence" value="ECO:0007669"/>
    <property type="project" value="UniProtKB-KW"/>
</dbReference>
<dbReference type="PANTHER" id="PTHR48080">
    <property type="entry name" value="D-GALACTONATE DEHYDRATASE-RELATED"/>
    <property type="match status" value="1"/>
</dbReference>
<dbReference type="KEGG" id="erz:ER308_15350"/>
<dbReference type="RefSeq" id="WP_131155800.1">
    <property type="nucleotide sequence ID" value="NZ_CP036402.1"/>
</dbReference>
<keyword evidence="5" id="KW-1185">Reference proteome</keyword>
<keyword evidence="2" id="KW-0479">Metal-binding</keyword>
<dbReference type="CDD" id="cd03316">
    <property type="entry name" value="MR_like"/>
    <property type="match status" value="1"/>
</dbReference>
<dbReference type="Gene3D" id="3.20.20.120">
    <property type="entry name" value="Enolase-like C-terminal domain"/>
    <property type="match status" value="1"/>
</dbReference>
<dbReference type="Pfam" id="PF13378">
    <property type="entry name" value="MR_MLE_C"/>
    <property type="match status" value="1"/>
</dbReference>
<dbReference type="SMART" id="SM00922">
    <property type="entry name" value="MR_MLE"/>
    <property type="match status" value="1"/>
</dbReference>
<dbReference type="InterPro" id="IPR013342">
    <property type="entry name" value="Mandelate_racemase_C"/>
</dbReference>
<organism evidence="4 5">
    <name type="scientific">Egibacter rhizosphaerae</name>
    <dbReference type="NCBI Taxonomy" id="1670831"/>
    <lineage>
        <taxon>Bacteria</taxon>
        <taxon>Bacillati</taxon>
        <taxon>Actinomycetota</taxon>
        <taxon>Nitriliruptoria</taxon>
        <taxon>Egibacterales</taxon>
        <taxon>Egibacteraceae</taxon>
        <taxon>Egibacter</taxon>
    </lineage>
</organism>
<dbReference type="Pfam" id="PF02746">
    <property type="entry name" value="MR_MLE_N"/>
    <property type="match status" value="1"/>
</dbReference>
<gene>
    <name evidence="4" type="ORF">ER308_15350</name>
</gene>
<dbReference type="InterPro" id="IPR036849">
    <property type="entry name" value="Enolase-like_C_sf"/>
</dbReference>
<evidence type="ECO:0000313" key="4">
    <source>
        <dbReference type="EMBL" id="QBI20807.1"/>
    </source>
</evidence>
<feature type="domain" description="Mandelate racemase/muconate lactonizing enzyme C-terminal" evidence="3">
    <location>
        <begin position="156"/>
        <end position="251"/>
    </location>
</feature>
<dbReference type="OrthoDB" id="9796450at2"/>
<dbReference type="Gene3D" id="3.30.390.10">
    <property type="entry name" value="Enolase-like, N-terminal domain"/>
    <property type="match status" value="1"/>
</dbReference>
<dbReference type="InterPro" id="IPR034593">
    <property type="entry name" value="DgoD-like"/>
</dbReference>
<dbReference type="EMBL" id="CP036402">
    <property type="protein sequence ID" value="QBI20807.1"/>
    <property type="molecule type" value="Genomic_DNA"/>
</dbReference>
<proteinExistence type="inferred from homology"/>
<dbReference type="Proteomes" id="UP000291469">
    <property type="component" value="Chromosome"/>
</dbReference>
<dbReference type="PANTHER" id="PTHR48080:SF3">
    <property type="entry name" value="ENOLASE SUPERFAMILY MEMBER DDB_G0284701"/>
    <property type="match status" value="1"/>
</dbReference>
<dbReference type="InterPro" id="IPR029017">
    <property type="entry name" value="Enolase-like_N"/>
</dbReference>
<dbReference type="SFLD" id="SFLDS00001">
    <property type="entry name" value="Enolase"/>
    <property type="match status" value="1"/>
</dbReference>
<name>A0A411YHW1_9ACTN</name>
<comment type="similarity">
    <text evidence="1">Belongs to the mandelate racemase/muconate lactonizing enzyme family.</text>
</comment>
<evidence type="ECO:0000256" key="2">
    <source>
        <dbReference type="ARBA" id="ARBA00022723"/>
    </source>
</evidence>
<dbReference type="SUPFAM" id="SSF54826">
    <property type="entry name" value="Enolase N-terminal domain-like"/>
    <property type="match status" value="1"/>
</dbReference>